<dbReference type="NCBIfam" id="NF006100">
    <property type="entry name" value="PRK08252.1"/>
    <property type="match status" value="1"/>
</dbReference>
<dbReference type="SUPFAM" id="SSF52096">
    <property type="entry name" value="ClpP/crotonase"/>
    <property type="match status" value="1"/>
</dbReference>
<gene>
    <name evidence="5" type="ORF">P7228_03950</name>
</gene>
<dbReference type="EMBL" id="CP121106">
    <property type="protein sequence ID" value="WFL78225.1"/>
    <property type="molecule type" value="Genomic_DNA"/>
</dbReference>
<proteinExistence type="inferred from homology"/>
<organism evidence="5 6">
    <name type="scientific">Altererythrobacter arenosus</name>
    <dbReference type="NCBI Taxonomy" id="3032592"/>
    <lineage>
        <taxon>Bacteria</taxon>
        <taxon>Pseudomonadati</taxon>
        <taxon>Pseudomonadota</taxon>
        <taxon>Alphaproteobacteria</taxon>
        <taxon>Sphingomonadales</taxon>
        <taxon>Erythrobacteraceae</taxon>
        <taxon>Altererythrobacter</taxon>
    </lineage>
</organism>
<reference evidence="5 6" key="1">
    <citation type="submission" date="2023-03" db="EMBL/GenBank/DDBJ databases">
        <title>Altererythrobacter sp. CAU 1644 isolated from sand.</title>
        <authorList>
            <person name="Kim W."/>
        </authorList>
    </citation>
    <scope>NUCLEOTIDE SEQUENCE [LARGE SCALE GENOMIC DNA]</scope>
    <source>
        <strain evidence="5 6">CAU 1644</strain>
    </source>
</reference>
<keyword evidence="2" id="KW-0443">Lipid metabolism</keyword>
<comment type="similarity">
    <text evidence="1 4">Belongs to the enoyl-CoA hydratase/isomerase family.</text>
</comment>
<evidence type="ECO:0000256" key="1">
    <source>
        <dbReference type="ARBA" id="ARBA00005254"/>
    </source>
</evidence>
<dbReference type="InterPro" id="IPR018376">
    <property type="entry name" value="Enoyl-CoA_hyd/isom_CS"/>
</dbReference>
<evidence type="ECO:0000256" key="4">
    <source>
        <dbReference type="RuleBase" id="RU003707"/>
    </source>
</evidence>
<dbReference type="InterPro" id="IPR014748">
    <property type="entry name" value="Enoyl-CoA_hydra_C"/>
</dbReference>
<sequence length="253" mass="26602">MSEEVLTETRDGILIITINRPEAKNAMNKAAAEGIAAAVDRLDADEDLRVGILTGAGGTFCSGMDLKGFLRGERPSIEGRGFGGITEKGPVKPLIAAVEGYALAGGMELMISCDMIVANSGAKFGIPEAKRGLAAAAGGLMKLPRMIPPKIAMELALTGDFIDTARAYELGLVNRVTDGPALDAAIELANAITANGPIAVRVSKQIVVESAGWSTEEMWEKQSALLPQVFMSEDAREGSLAFAEKRAPNWKGK</sequence>
<evidence type="ECO:0000256" key="3">
    <source>
        <dbReference type="ARBA" id="ARBA00023239"/>
    </source>
</evidence>
<dbReference type="CDD" id="cd06558">
    <property type="entry name" value="crotonase-like"/>
    <property type="match status" value="1"/>
</dbReference>
<dbReference type="Gene3D" id="1.10.12.10">
    <property type="entry name" value="Lyase 2-enoyl-coa Hydratase, Chain A, domain 2"/>
    <property type="match status" value="1"/>
</dbReference>
<keyword evidence="3" id="KW-0456">Lyase</keyword>
<dbReference type="InterPro" id="IPR029045">
    <property type="entry name" value="ClpP/crotonase-like_dom_sf"/>
</dbReference>
<dbReference type="Pfam" id="PF00378">
    <property type="entry name" value="ECH_1"/>
    <property type="match status" value="1"/>
</dbReference>
<dbReference type="PANTHER" id="PTHR11941:SF169">
    <property type="entry name" value="(7AS)-7A-METHYL-1,5-DIOXO-2,3,5,6,7,7A-HEXAHYDRO-1H-INDENE-CARBOXYL-COA HYDROLASE"/>
    <property type="match status" value="1"/>
</dbReference>
<evidence type="ECO:0000313" key="5">
    <source>
        <dbReference type="EMBL" id="WFL78225.1"/>
    </source>
</evidence>
<keyword evidence="6" id="KW-1185">Reference proteome</keyword>
<accession>A0ABY8FTB4</accession>
<protein>
    <submittedName>
        <fullName evidence="5">Crotonase/enoyl-CoA hydratase family protein</fullName>
    </submittedName>
</protein>
<dbReference type="PANTHER" id="PTHR11941">
    <property type="entry name" value="ENOYL-COA HYDRATASE-RELATED"/>
    <property type="match status" value="1"/>
</dbReference>
<name>A0ABY8FTB4_9SPHN</name>
<dbReference type="Gene3D" id="3.90.226.10">
    <property type="entry name" value="2-enoyl-CoA Hydratase, Chain A, domain 1"/>
    <property type="match status" value="1"/>
</dbReference>
<evidence type="ECO:0000256" key="2">
    <source>
        <dbReference type="ARBA" id="ARBA00023098"/>
    </source>
</evidence>
<dbReference type="InterPro" id="IPR001753">
    <property type="entry name" value="Enoyl-CoA_hydra/iso"/>
</dbReference>
<dbReference type="RefSeq" id="WP_278016915.1">
    <property type="nucleotide sequence ID" value="NZ_CP121106.1"/>
</dbReference>
<evidence type="ECO:0000313" key="6">
    <source>
        <dbReference type="Proteomes" id="UP001215827"/>
    </source>
</evidence>
<dbReference type="PROSITE" id="PS00166">
    <property type="entry name" value="ENOYL_COA_HYDRATASE"/>
    <property type="match status" value="1"/>
</dbReference>
<dbReference type="Proteomes" id="UP001215827">
    <property type="component" value="Chromosome"/>
</dbReference>